<evidence type="ECO:0000256" key="6">
    <source>
        <dbReference type="ARBA" id="ARBA00022840"/>
    </source>
</evidence>
<keyword evidence="2 9" id="KW-0699">rRNA-binding</keyword>
<feature type="domain" description="Smr" evidence="11">
    <location>
        <begin position="718"/>
        <end position="793"/>
    </location>
</feature>
<sequence length="794" mass="88621">MNAKTLKKLEFEKVVGQVAQLAATELGKQQLLQLEVKKTYEEVNILQEETDDGRKLLRLKGGIPMPRLADITMPLKRLQIGGSLNGKELSQIGRVLSTTKEMLQFFADLSEKEIELYQLYQIVDGLIDLPDIRKTIKLSISDDGEILSDASPELKRIRQSIKSNEGHVREKLDDMIRGKKSQYLSDTIITIRNDRYVIPVKQEYRHHFGGVVHDQSSTGQTLFIEPQAVLDLNNKLRSLKAEERQEEERILYELSAELAPYTNELAANSQVLTRLDVINAKARYADSIKASRPRLSSQNHVAIWGARHPLIDQEHVVANDLIIGEEYQALIITGPNTGGKTIALKTLGLIQLMGQAGLQIPAAENSQIGIFTGIFADIGDEQSIEQSLSTFSSHMSNIVTIIDQIDEKSLVLFDELGSGTDPQEGASLAISILDYVGSKGSMVMATTHYPELKVYAYNRPATINASMEFNSETLAPTYRLMIGIPGRSNAFDISRRLGLADQIIQQATGFIQEDSQELNEMIADLEQKRRKTEAESYQLKQQLAESDALLSDLKAANEKLENDKETIIAKAKQEANQIVETSKEEAEFLMQEIREMQMNLGKSTTVKEHELIDLKKQFDDLKQEEDFLAKNKVLQKAKDKKQLKAGDEVITETYGQRGSLIEKTPKGEWVVQIGIMKLKLPESDLRKIEEEPSKQARKVKRQIANVRSASDSHVSTQLDLRGFRYEDALMALDSYLDSALLAGYPQVTIVHGKGTGAIRQGVIDALKRHPQVKSFEFAPHNAGGNGATVAVFKG</sequence>
<dbReference type="SUPFAM" id="SSF160443">
    <property type="entry name" value="SMR domain-like"/>
    <property type="match status" value="1"/>
</dbReference>
<dbReference type="NCBIfam" id="TIGR01069">
    <property type="entry name" value="mutS2"/>
    <property type="match status" value="1"/>
</dbReference>
<dbReference type="GO" id="GO:0140664">
    <property type="term" value="F:ATP-dependent DNA damage sensor activity"/>
    <property type="evidence" value="ECO:0007669"/>
    <property type="project" value="InterPro"/>
</dbReference>
<evidence type="ECO:0000256" key="2">
    <source>
        <dbReference type="ARBA" id="ARBA00022730"/>
    </source>
</evidence>
<keyword evidence="4 9" id="KW-0255">Endonuclease</keyword>
<evidence type="ECO:0000256" key="7">
    <source>
        <dbReference type="ARBA" id="ARBA00022884"/>
    </source>
</evidence>
<keyword evidence="3 9" id="KW-0547">Nucleotide-binding</keyword>
<dbReference type="InterPro" id="IPR027417">
    <property type="entry name" value="P-loop_NTPase"/>
</dbReference>
<dbReference type="SUPFAM" id="SSF48334">
    <property type="entry name" value="DNA repair protein MutS, domain III"/>
    <property type="match status" value="1"/>
</dbReference>
<dbReference type="HAMAP" id="MF_00092">
    <property type="entry name" value="MutS2"/>
    <property type="match status" value="1"/>
</dbReference>
<dbReference type="InterPro" id="IPR002625">
    <property type="entry name" value="Smr_dom"/>
</dbReference>
<dbReference type="PROSITE" id="PS50828">
    <property type="entry name" value="SMR"/>
    <property type="match status" value="1"/>
</dbReference>
<dbReference type="InterPro" id="IPR046893">
    <property type="entry name" value="MSSS"/>
</dbReference>
<proteinExistence type="inferred from homology"/>
<accession>A0A6G7KCP0</accession>
<evidence type="ECO:0000313" key="13">
    <source>
        <dbReference type="Proteomes" id="UP000501451"/>
    </source>
</evidence>
<dbReference type="EMBL" id="CP049740">
    <property type="protein sequence ID" value="QII83033.1"/>
    <property type="molecule type" value="Genomic_DNA"/>
</dbReference>
<dbReference type="GO" id="GO:0005524">
    <property type="term" value="F:ATP binding"/>
    <property type="evidence" value="ECO:0007669"/>
    <property type="project" value="UniProtKB-UniRule"/>
</dbReference>
<reference evidence="12 13" key="1">
    <citation type="journal article" date="2017" name="Int. J. Syst. Evol. Microbiol.">
        <title>Jeotgalibaca porci sp. nov. and Jeotgalibaca arthritidis sp. nov., isolated from pigs, and emended description of the genus Jeotgalibaca.</title>
        <authorList>
            <person name="Zamora L."/>
            <person name="Perez-Sancho M."/>
            <person name="Dominguez L."/>
            <person name="Fernandez-Garayzabal J.F."/>
            <person name="Vela A.I."/>
        </authorList>
    </citation>
    <scope>NUCLEOTIDE SEQUENCE [LARGE SCALE GENOMIC DNA]</scope>
    <source>
        <strain evidence="12 13">CECT 9157</strain>
    </source>
</reference>
<dbReference type="Pfam" id="PF00488">
    <property type="entry name" value="MutS_V"/>
    <property type="match status" value="1"/>
</dbReference>
<keyword evidence="5 9" id="KW-0378">Hydrolase</keyword>
<dbReference type="PANTHER" id="PTHR48466">
    <property type="entry name" value="OS10G0509000 PROTEIN-RELATED"/>
    <property type="match status" value="1"/>
</dbReference>
<feature type="coiled-coil region" evidence="10">
    <location>
        <begin position="511"/>
        <end position="631"/>
    </location>
</feature>
<dbReference type="GO" id="GO:0019843">
    <property type="term" value="F:rRNA binding"/>
    <property type="evidence" value="ECO:0007669"/>
    <property type="project" value="UniProtKB-UniRule"/>
</dbReference>
<protein>
    <recommendedName>
        <fullName evidence="9">Endonuclease MutS2</fullName>
        <ecNumber evidence="9">3.1.-.-</ecNumber>
    </recommendedName>
    <alternativeName>
        <fullName evidence="9">Ribosome-associated protein quality control-upstream factor</fullName>
        <shortName evidence="9">RQC-upstream factor</shortName>
        <shortName evidence="9">RqcU</shortName>
        <ecNumber evidence="9">3.6.4.-</ecNumber>
    </alternativeName>
</protein>
<comment type="subunit">
    <text evidence="9">Homodimer. Binds to stalled ribosomes, contacting rRNA.</text>
</comment>
<dbReference type="GO" id="GO:0004519">
    <property type="term" value="F:endonuclease activity"/>
    <property type="evidence" value="ECO:0007669"/>
    <property type="project" value="UniProtKB-UniRule"/>
</dbReference>
<dbReference type="Gene3D" id="3.40.50.300">
    <property type="entry name" value="P-loop containing nucleotide triphosphate hydrolases"/>
    <property type="match status" value="1"/>
</dbReference>
<dbReference type="GO" id="GO:0030983">
    <property type="term" value="F:mismatched DNA binding"/>
    <property type="evidence" value="ECO:0007669"/>
    <property type="project" value="InterPro"/>
</dbReference>
<gene>
    <name evidence="9" type="primary">mutS2</name>
    <name evidence="9" type="synonym">rqcU</name>
    <name evidence="12" type="ORF">G7057_11610</name>
</gene>
<dbReference type="InterPro" id="IPR045076">
    <property type="entry name" value="MutS"/>
</dbReference>
<evidence type="ECO:0000256" key="10">
    <source>
        <dbReference type="SAM" id="Coils"/>
    </source>
</evidence>
<dbReference type="Pfam" id="PF20297">
    <property type="entry name" value="MSSS"/>
    <property type="match status" value="1"/>
</dbReference>
<keyword evidence="1 9" id="KW-0540">Nuclease</keyword>
<keyword evidence="7 9" id="KW-0694">RNA-binding</keyword>
<dbReference type="InterPro" id="IPR036063">
    <property type="entry name" value="Smr_dom_sf"/>
</dbReference>
<dbReference type="AlphaFoldDB" id="A0A6G7KCP0"/>
<evidence type="ECO:0000256" key="3">
    <source>
        <dbReference type="ARBA" id="ARBA00022741"/>
    </source>
</evidence>
<dbReference type="GO" id="GO:0006298">
    <property type="term" value="P:mismatch repair"/>
    <property type="evidence" value="ECO:0007669"/>
    <property type="project" value="InterPro"/>
</dbReference>
<dbReference type="SMART" id="SM00463">
    <property type="entry name" value="SMR"/>
    <property type="match status" value="1"/>
</dbReference>
<evidence type="ECO:0000256" key="8">
    <source>
        <dbReference type="ARBA" id="ARBA00023125"/>
    </source>
</evidence>
<evidence type="ECO:0000256" key="1">
    <source>
        <dbReference type="ARBA" id="ARBA00022722"/>
    </source>
</evidence>
<name>A0A6G7KCP0_9LACT</name>
<dbReference type="SMART" id="SM00533">
    <property type="entry name" value="MUTSd"/>
    <property type="match status" value="1"/>
</dbReference>
<keyword evidence="10" id="KW-0175">Coiled coil</keyword>
<evidence type="ECO:0000256" key="5">
    <source>
        <dbReference type="ARBA" id="ARBA00022801"/>
    </source>
</evidence>
<dbReference type="GO" id="GO:0072344">
    <property type="term" value="P:rescue of stalled ribosome"/>
    <property type="evidence" value="ECO:0007669"/>
    <property type="project" value="UniProtKB-UniRule"/>
</dbReference>
<comment type="function">
    <text evidence="9">Acts as a ribosome collision sensor, splitting the ribosome into its 2 subunits. Detects stalled/collided 70S ribosomes which it binds and splits by an ATP-hydrolysis driven conformational change. Acts upstream of the ribosome quality control system (RQC), a ribosome-associated complex that mediates the extraction of incompletely synthesized nascent chains from stalled ribosomes and their subsequent degradation. Probably generates substrates for RQC.</text>
</comment>
<keyword evidence="13" id="KW-1185">Reference proteome</keyword>
<evidence type="ECO:0000259" key="11">
    <source>
        <dbReference type="PROSITE" id="PS50828"/>
    </source>
</evidence>
<evidence type="ECO:0000256" key="9">
    <source>
        <dbReference type="HAMAP-Rule" id="MF_00092"/>
    </source>
</evidence>
<dbReference type="RefSeq" id="WP_166163921.1">
    <property type="nucleotide sequence ID" value="NZ_CP049740.1"/>
</dbReference>
<dbReference type="InterPro" id="IPR005747">
    <property type="entry name" value="MutS2"/>
</dbReference>
<dbReference type="InterPro" id="IPR007696">
    <property type="entry name" value="DNA_mismatch_repair_MutS_core"/>
</dbReference>
<dbReference type="Gene3D" id="1.10.1420.10">
    <property type="match status" value="2"/>
</dbReference>
<dbReference type="Pfam" id="PF01713">
    <property type="entry name" value="Smr"/>
    <property type="match status" value="1"/>
</dbReference>
<dbReference type="EC" id="3.6.4.-" evidence="9"/>
<dbReference type="PROSITE" id="PS00486">
    <property type="entry name" value="DNA_MISMATCH_REPAIR_2"/>
    <property type="match status" value="1"/>
</dbReference>
<dbReference type="InterPro" id="IPR036187">
    <property type="entry name" value="DNA_mismatch_repair_MutS_sf"/>
</dbReference>
<dbReference type="Gene3D" id="3.30.1370.110">
    <property type="match status" value="1"/>
</dbReference>
<dbReference type="GO" id="GO:0016887">
    <property type="term" value="F:ATP hydrolysis activity"/>
    <property type="evidence" value="ECO:0007669"/>
    <property type="project" value="InterPro"/>
</dbReference>
<dbReference type="Proteomes" id="UP000501451">
    <property type="component" value="Chromosome"/>
</dbReference>
<dbReference type="CDD" id="cd03280">
    <property type="entry name" value="ABC_MutS2"/>
    <property type="match status" value="1"/>
</dbReference>
<dbReference type="PANTHER" id="PTHR48466:SF2">
    <property type="entry name" value="OS10G0509000 PROTEIN"/>
    <property type="match status" value="1"/>
</dbReference>
<keyword evidence="8 9" id="KW-0238">DNA-binding</keyword>
<comment type="similarity">
    <text evidence="9">Belongs to the DNA mismatch repair MutS family. MutS2 subfamily.</text>
</comment>
<dbReference type="GO" id="GO:0043023">
    <property type="term" value="F:ribosomal large subunit binding"/>
    <property type="evidence" value="ECO:0007669"/>
    <property type="project" value="UniProtKB-UniRule"/>
</dbReference>
<organism evidence="12 13">
    <name type="scientific">Jeotgalibaca arthritidis</name>
    <dbReference type="NCBI Taxonomy" id="1868794"/>
    <lineage>
        <taxon>Bacteria</taxon>
        <taxon>Bacillati</taxon>
        <taxon>Bacillota</taxon>
        <taxon>Bacilli</taxon>
        <taxon>Lactobacillales</taxon>
        <taxon>Carnobacteriaceae</taxon>
        <taxon>Jeotgalibaca</taxon>
    </lineage>
</organism>
<dbReference type="KEGG" id="jar:G7057_11610"/>
<dbReference type="InterPro" id="IPR000432">
    <property type="entry name" value="DNA_mismatch_repair_MutS_C"/>
</dbReference>
<dbReference type="FunFam" id="3.40.50.300:FF:000830">
    <property type="entry name" value="Endonuclease MutS2"/>
    <property type="match status" value="1"/>
</dbReference>
<feature type="binding site" evidence="9">
    <location>
        <begin position="334"/>
        <end position="341"/>
    </location>
    <ligand>
        <name>ATP</name>
        <dbReference type="ChEBI" id="CHEBI:30616"/>
    </ligand>
</feature>
<evidence type="ECO:0000256" key="4">
    <source>
        <dbReference type="ARBA" id="ARBA00022759"/>
    </source>
</evidence>
<dbReference type="EC" id="3.1.-.-" evidence="9"/>
<dbReference type="SMART" id="SM00534">
    <property type="entry name" value="MUTSac"/>
    <property type="match status" value="1"/>
</dbReference>
<keyword evidence="6 9" id="KW-0067">ATP-binding</keyword>
<dbReference type="GO" id="GO:0045910">
    <property type="term" value="P:negative regulation of DNA recombination"/>
    <property type="evidence" value="ECO:0007669"/>
    <property type="project" value="InterPro"/>
</dbReference>
<comment type="function">
    <text evidence="9">Endonuclease that is involved in the suppression of homologous recombination and thus may have a key role in the control of bacterial genetic diversity.</text>
</comment>
<evidence type="ECO:0000313" key="12">
    <source>
        <dbReference type="EMBL" id="QII83033.1"/>
    </source>
</evidence>
<dbReference type="SUPFAM" id="SSF52540">
    <property type="entry name" value="P-loop containing nucleoside triphosphate hydrolases"/>
    <property type="match status" value="1"/>
</dbReference>
<dbReference type="PIRSF" id="PIRSF005814">
    <property type="entry name" value="MutS_YshD"/>
    <property type="match status" value="1"/>
</dbReference>